<keyword evidence="4" id="KW-1185">Reference proteome</keyword>
<dbReference type="Proteomes" id="UP001596434">
    <property type="component" value="Unassembled WGS sequence"/>
</dbReference>
<keyword evidence="1" id="KW-0443">Lipid metabolism</keyword>
<evidence type="ECO:0000256" key="2">
    <source>
        <dbReference type="ARBA" id="ARBA00023239"/>
    </source>
</evidence>
<gene>
    <name evidence="3" type="ORF">ACFQKE_12135</name>
</gene>
<dbReference type="InterPro" id="IPR001753">
    <property type="entry name" value="Enoyl-CoA_hydra/iso"/>
</dbReference>
<reference evidence="3 4" key="1">
    <citation type="journal article" date="2019" name="Int. J. Syst. Evol. Microbiol.">
        <title>The Global Catalogue of Microorganisms (GCM) 10K type strain sequencing project: providing services to taxonomists for standard genome sequencing and annotation.</title>
        <authorList>
            <consortium name="The Broad Institute Genomics Platform"/>
            <consortium name="The Broad Institute Genome Sequencing Center for Infectious Disease"/>
            <person name="Wu L."/>
            <person name="Ma J."/>
        </authorList>
    </citation>
    <scope>NUCLEOTIDE SEQUENCE [LARGE SCALE GENOMIC DNA]</scope>
    <source>
        <strain evidence="3 4">GX21</strain>
    </source>
</reference>
<dbReference type="AlphaFoldDB" id="A0ABD6A037"/>
<comment type="caution">
    <text evidence="3">The sequence shown here is derived from an EMBL/GenBank/DDBJ whole genome shotgun (WGS) entry which is preliminary data.</text>
</comment>
<organism evidence="3 4">
    <name type="scientific">Haloplanus litoreus</name>
    <dbReference type="NCBI Taxonomy" id="767515"/>
    <lineage>
        <taxon>Archaea</taxon>
        <taxon>Methanobacteriati</taxon>
        <taxon>Methanobacteriota</taxon>
        <taxon>Stenosarchaea group</taxon>
        <taxon>Halobacteria</taxon>
        <taxon>Halobacteriales</taxon>
        <taxon>Haloferacaceae</taxon>
        <taxon>Haloplanus</taxon>
    </lineage>
</organism>
<dbReference type="SUPFAM" id="SSF52096">
    <property type="entry name" value="ClpP/crotonase"/>
    <property type="match status" value="1"/>
</dbReference>
<dbReference type="Gene3D" id="3.90.226.10">
    <property type="entry name" value="2-enoyl-CoA Hydratase, Chain A, domain 1"/>
    <property type="match status" value="1"/>
</dbReference>
<evidence type="ECO:0000313" key="4">
    <source>
        <dbReference type="Proteomes" id="UP001596434"/>
    </source>
</evidence>
<dbReference type="InterPro" id="IPR029045">
    <property type="entry name" value="ClpP/crotonase-like_dom_sf"/>
</dbReference>
<dbReference type="Pfam" id="PF00378">
    <property type="entry name" value="ECH_1"/>
    <property type="match status" value="1"/>
</dbReference>
<proteinExistence type="predicted"/>
<dbReference type="GO" id="GO:0016829">
    <property type="term" value="F:lyase activity"/>
    <property type="evidence" value="ECO:0007669"/>
    <property type="project" value="UniProtKB-KW"/>
</dbReference>
<name>A0ABD6A037_9EURY</name>
<dbReference type="GeneID" id="96954411"/>
<dbReference type="CDD" id="cd06558">
    <property type="entry name" value="crotonase-like"/>
    <property type="match status" value="1"/>
</dbReference>
<sequence>MAYEAYESISVDVSDGVATVTLHRPEKYNALSTAVYLDLARAFAEIGLDRDVDVTVITGEGTDAFCAGADIDQYAGDAEAHDPRQKDRQRILYEDVYRRLYDLHCPTVAKINGYCVGGGLILAAFCDLRVAVDDAEFGVPTTDIGQIPSGGSTYRVAQLIGEAKLKELVYTAGMVDADEAHDAGFLNHVVPRSALDDCVDELVDAIRNTGRQAVKNSKRAINSAVNAPDLDTAREYEAEVWWEQFATEERARLVDAFVED</sequence>
<accession>A0ABD6A037</accession>
<dbReference type="GO" id="GO:0006629">
    <property type="term" value="P:lipid metabolic process"/>
    <property type="evidence" value="ECO:0007669"/>
    <property type="project" value="UniProtKB-KW"/>
</dbReference>
<dbReference type="EMBL" id="JBHTAT010000001">
    <property type="protein sequence ID" value="MFC7256031.1"/>
    <property type="molecule type" value="Genomic_DNA"/>
</dbReference>
<evidence type="ECO:0000256" key="1">
    <source>
        <dbReference type="ARBA" id="ARBA00023098"/>
    </source>
</evidence>
<dbReference type="RefSeq" id="WP_379704490.1">
    <property type="nucleotide sequence ID" value="NZ_JBHTAT010000001.1"/>
</dbReference>
<dbReference type="PANTHER" id="PTHR11941:SF169">
    <property type="entry name" value="(7AS)-7A-METHYL-1,5-DIOXO-2,3,5,6,7,7A-HEXAHYDRO-1H-INDENE-CARBOXYL-COA HYDROLASE"/>
    <property type="match status" value="1"/>
</dbReference>
<protein>
    <submittedName>
        <fullName evidence="3">Enoyl-CoA hydratase/isomerase family protein</fullName>
    </submittedName>
</protein>
<dbReference type="PANTHER" id="PTHR11941">
    <property type="entry name" value="ENOYL-COA HYDRATASE-RELATED"/>
    <property type="match status" value="1"/>
</dbReference>
<keyword evidence="2" id="KW-0456">Lyase</keyword>
<evidence type="ECO:0000313" key="3">
    <source>
        <dbReference type="EMBL" id="MFC7256031.1"/>
    </source>
</evidence>